<gene>
    <name evidence="1" type="ORF">SCALOS_LOCUS7460</name>
</gene>
<keyword evidence="2" id="KW-1185">Reference proteome</keyword>
<evidence type="ECO:0000313" key="1">
    <source>
        <dbReference type="EMBL" id="CAG8615689.1"/>
    </source>
</evidence>
<accession>A0ACA9N3K8</accession>
<feature type="non-terminal residue" evidence="1">
    <location>
        <position position="85"/>
    </location>
</feature>
<organism evidence="1 2">
    <name type="scientific">Scutellospora calospora</name>
    <dbReference type="NCBI Taxonomy" id="85575"/>
    <lineage>
        <taxon>Eukaryota</taxon>
        <taxon>Fungi</taxon>
        <taxon>Fungi incertae sedis</taxon>
        <taxon>Mucoromycota</taxon>
        <taxon>Glomeromycotina</taxon>
        <taxon>Glomeromycetes</taxon>
        <taxon>Diversisporales</taxon>
        <taxon>Gigasporaceae</taxon>
        <taxon>Scutellospora</taxon>
    </lineage>
</organism>
<dbReference type="EMBL" id="CAJVPM010016731">
    <property type="protein sequence ID" value="CAG8615689.1"/>
    <property type="molecule type" value="Genomic_DNA"/>
</dbReference>
<sequence>MGLMLLMCRELLSERGDAKKNIKINQLIETLRKHYESLSNALKVFANSIYGENGYIFSPLYKKEISLSVIAFARYCLRLVIEYAK</sequence>
<proteinExistence type="predicted"/>
<comment type="caution">
    <text evidence="1">The sequence shown here is derived from an EMBL/GenBank/DDBJ whole genome shotgun (WGS) entry which is preliminary data.</text>
</comment>
<evidence type="ECO:0000313" key="2">
    <source>
        <dbReference type="Proteomes" id="UP000789860"/>
    </source>
</evidence>
<reference evidence="1" key="1">
    <citation type="submission" date="2021-06" db="EMBL/GenBank/DDBJ databases">
        <authorList>
            <person name="Kallberg Y."/>
            <person name="Tangrot J."/>
            <person name="Rosling A."/>
        </authorList>
    </citation>
    <scope>NUCLEOTIDE SEQUENCE</scope>
    <source>
        <strain evidence="1">AU212A</strain>
    </source>
</reference>
<protein>
    <submittedName>
        <fullName evidence="1">11337_t:CDS:1</fullName>
    </submittedName>
</protein>
<name>A0ACA9N3K8_9GLOM</name>
<dbReference type="Proteomes" id="UP000789860">
    <property type="component" value="Unassembled WGS sequence"/>
</dbReference>